<evidence type="ECO:0000259" key="3">
    <source>
        <dbReference type="Pfam" id="PF03061"/>
    </source>
</evidence>
<dbReference type="PANTHER" id="PTHR21660:SF1">
    <property type="entry name" value="ACYL-COENZYME A THIOESTERASE 13"/>
    <property type="match status" value="1"/>
</dbReference>
<dbReference type="AlphaFoldDB" id="A0AAE1JJU6"/>
<dbReference type="PANTHER" id="PTHR21660">
    <property type="entry name" value="THIOESTERASE SUPERFAMILY MEMBER-RELATED"/>
    <property type="match status" value="1"/>
</dbReference>
<dbReference type="InterPro" id="IPR006683">
    <property type="entry name" value="Thioestr_dom"/>
</dbReference>
<keyword evidence="2" id="KW-0378">Hydrolase</keyword>
<name>A0AAE1JJU6_9FABA</name>
<dbReference type="InterPro" id="IPR039298">
    <property type="entry name" value="ACOT13"/>
</dbReference>
<dbReference type="CDD" id="cd03443">
    <property type="entry name" value="PaaI_thioesterase"/>
    <property type="match status" value="1"/>
</dbReference>
<organism evidence="4 5">
    <name type="scientific">Acacia crassicarpa</name>
    <name type="common">northern wattle</name>
    <dbReference type="NCBI Taxonomy" id="499986"/>
    <lineage>
        <taxon>Eukaryota</taxon>
        <taxon>Viridiplantae</taxon>
        <taxon>Streptophyta</taxon>
        <taxon>Embryophyta</taxon>
        <taxon>Tracheophyta</taxon>
        <taxon>Spermatophyta</taxon>
        <taxon>Magnoliopsida</taxon>
        <taxon>eudicotyledons</taxon>
        <taxon>Gunneridae</taxon>
        <taxon>Pentapetalae</taxon>
        <taxon>rosids</taxon>
        <taxon>fabids</taxon>
        <taxon>Fabales</taxon>
        <taxon>Fabaceae</taxon>
        <taxon>Caesalpinioideae</taxon>
        <taxon>mimosoid clade</taxon>
        <taxon>Acacieae</taxon>
        <taxon>Acacia</taxon>
    </lineage>
</organism>
<dbReference type="InterPro" id="IPR029069">
    <property type="entry name" value="HotDog_dom_sf"/>
</dbReference>
<dbReference type="EMBL" id="JAWXYG010000006">
    <property type="protein sequence ID" value="KAK4269354.1"/>
    <property type="molecule type" value="Genomic_DNA"/>
</dbReference>
<accession>A0AAE1JJU6</accession>
<evidence type="ECO:0000313" key="5">
    <source>
        <dbReference type="Proteomes" id="UP001293593"/>
    </source>
</evidence>
<evidence type="ECO:0000313" key="4">
    <source>
        <dbReference type="EMBL" id="KAK4269354.1"/>
    </source>
</evidence>
<proteinExistence type="inferred from homology"/>
<gene>
    <name evidence="4" type="ORF">QN277_022521</name>
</gene>
<feature type="domain" description="Thioesterase" evidence="3">
    <location>
        <begin position="61"/>
        <end position="134"/>
    </location>
</feature>
<sequence length="158" mass="17659">MEETKAELERLEKWIRKLSKGEVANKVGVEANKGVTLVKLDKGFVLCDFIVHNGVVSDESGKWHEGAMMTLIDEISSWVAFSLTSLHHITVSLTVSFYSNLYLQEVVEIEAKAIAKKGRMTSVTVEVRDKHRRQPLALGVIWMAPASNNNKPLLPSKL</sequence>
<comment type="caution">
    <text evidence="4">The sequence shown here is derived from an EMBL/GenBank/DDBJ whole genome shotgun (WGS) entry which is preliminary data.</text>
</comment>
<dbReference type="Proteomes" id="UP001293593">
    <property type="component" value="Unassembled WGS sequence"/>
</dbReference>
<dbReference type="GO" id="GO:0047617">
    <property type="term" value="F:fatty acyl-CoA hydrolase activity"/>
    <property type="evidence" value="ECO:0007669"/>
    <property type="project" value="InterPro"/>
</dbReference>
<evidence type="ECO:0000256" key="2">
    <source>
        <dbReference type="ARBA" id="ARBA00022801"/>
    </source>
</evidence>
<keyword evidence="5" id="KW-1185">Reference proteome</keyword>
<comment type="similarity">
    <text evidence="1">Belongs to the thioesterase PaaI family.</text>
</comment>
<reference evidence="4" key="1">
    <citation type="submission" date="2023-10" db="EMBL/GenBank/DDBJ databases">
        <title>Chromosome-level genome of the transformable northern wattle, Acacia crassicarpa.</title>
        <authorList>
            <person name="Massaro I."/>
            <person name="Sinha N.R."/>
            <person name="Poethig S."/>
            <person name="Leichty A.R."/>
        </authorList>
    </citation>
    <scope>NUCLEOTIDE SEQUENCE</scope>
    <source>
        <strain evidence="4">Acra3RX</strain>
        <tissue evidence="4">Leaf</tissue>
    </source>
</reference>
<dbReference type="Gene3D" id="3.10.129.10">
    <property type="entry name" value="Hotdog Thioesterase"/>
    <property type="match status" value="1"/>
</dbReference>
<protein>
    <recommendedName>
        <fullName evidence="3">Thioesterase domain-containing protein</fullName>
    </recommendedName>
</protein>
<dbReference type="Pfam" id="PF03061">
    <property type="entry name" value="4HBT"/>
    <property type="match status" value="1"/>
</dbReference>
<dbReference type="SUPFAM" id="SSF54637">
    <property type="entry name" value="Thioesterase/thiol ester dehydrase-isomerase"/>
    <property type="match status" value="1"/>
</dbReference>
<evidence type="ECO:0000256" key="1">
    <source>
        <dbReference type="ARBA" id="ARBA00008324"/>
    </source>
</evidence>